<dbReference type="STRING" id="1429867.A0A0G4PM17"/>
<dbReference type="InterPro" id="IPR036691">
    <property type="entry name" value="Endo/exonu/phosph_ase_sf"/>
</dbReference>
<keyword evidence="4" id="KW-0269">Exonuclease</keyword>
<keyword evidence="4" id="KW-0378">Hydrolase</keyword>
<dbReference type="Pfam" id="PF14529">
    <property type="entry name" value="Exo_endo_phos_2"/>
    <property type="match status" value="1"/>
</dbReference>
<keyword evidence="4" id="KW-0540">Nuclease</keyword>
<reference evidence="4 5" key="1">
    <citation type="journal article" date="2014" name="Nat. Commun.">
        <title>Multiple recent horizontal transfers of a large genomic region in cheese making fungi.</title>
        <authorList>
            <person name="Cheeseman K."/>
            <person name="Ropars J."/>
            <person name="Renault P."/>
            <person name="Dupont J."/>
            <person name="Gouzy J."/>
            <person name="Branca A."/>
            <person name="Abraham A.L."/>
            <person name="Ceppi M."/>
            <person name="Conseiller E."/>
            <person name="Debuchy R."/>
            <person name="Malagnac F."/>
            <person name="Goarin A."/>
            <person name="Silar P."/>
            <person name="Lacoste S."/>
            <person name="Sallet E."/>
            <person name="Bensimon A."/>
            <person name="Giraud T."/>
            <person name="Brygoo Y."/>
        </authorList>
    </citation>
    <scope>NUCLEOTIDE SEQUENCE [LARGE SCALE GENOMIC DNA]</scope>
    <source>
        <strain evidence="5">FM 013</strain>
    </source>
</reference>
<keyword evidence="4" id="KW-0255">Endonuclease</keyword>
<dbReference type="SUPFAM" id="SSF56219">
    <property type="entry name" value="DNase I-like"/>
    <property type="match status" value="1"/>
</dbReference>
<dbReference type="AlphaFoldDB" id="A0A0G4PM17"/>
<feature type="domain" description="Endonuclease/exonuclease/phosphatase" evidence="3">
    <location>
        <begin position="466"/>
        <end position="531"/>
    </location>
</feature>
<evidence type="ECO:0000313" key="4">
    <source>
        <dbReference type="EMBL" id="CRL27374.1"/>
    </source>
</evidence>
<name>A0A0G4PM17_PENC3</name>
<organism evidence="4 5">
    <name type="scientific">Penicillium camemberti (strain FM 013)</name>
    <dbReference type="NCBI Taxonomy" id="1429867"/>
    <lineage>
        <taxon>Eukaryota</taxon>
        <taxon>Fungi</taxon>
        <taxon>Dikarya</taxon>
        <taxon>Ascomycota</taxon>
        <taxon>Pezizomycotina</taxon>
        <taxon>Eurotiomycetes</taxon>
        <taxon>Eurotiomycetidae</taxon>
        <taxon>Eurotiales</taxon>
        <taxon>Aspergillaceae</taxon>
        <taxon>Penicillium</taxon>
    </lineage>
</organism>
<dbReference type="EMBL" id="HG793155">
    <property type="protein sequence ID" value="CRL27374.1"/>
    <property type="molecule type" value="Genomic_DNA"/>
</dbReference>
<keyword evidence="5" id="KW-1185">Reference proteome</keyword>
<dbReference type="InterPro" id="IPR005135">
    <property type="entry name" value="Endo/exonuclease/phosphatase"/>
</dbReference>
<dbReference type="Gene3D" id="3.60.10.10">
    <property type="entry name" value="Endonuclease/exonuclease/phosphatase"/>
    <property type="match status" value="1"/>
</dbReference>
<dbReference type="PANTHER" id="PTHR33481:SF1">
    <property type="entry name" value="ENDONUCLEASE_EXONUCLEASE_PHOSPHATASE DOMAIN-CONTAINING PROTEIN-RELATED"/>
    <property type="match status" value="1"/>
</dbReference>
<dbReference type="InterPro" id="IPR000477">
    <property type="entry name" value="RT_dom"/>
</dbReference>
<accession>A0A0G4PM17</accession>
<feature type="region of interest" description="Disordered" evidence="1">
    <location>
        <begin position="1"/>
        <end position="63"/>
    </location>
</feature>
<feature type="compositionally biased region" description="Polar residues" evidence="1">
    <location>
        <begin position="44"/>
        <end position="63"/>
    </location>
</feature>
<sequence>MADPHVGAPEPPRTTRGTTTTDGLENLDSTAAPRTRRQARLSDAHTTAARSNAETSNTGDNNGRVTTREIWRLIDGLKETIAYQTELIQSTKNELLEVKHDQNVLHTQNEKLHEEVRALRAQIEALPSTPVAKSWAAVAANHQHPDKDQNCIRISTQRSLVDPRDNNSEQNLFGRYLPTETANTHIRTALLNTPPTQDAQVAGIGTTKTGYVIRFKDPESAEAARNNSQWLNELGNNTKVVKPRFGVVVHRTPTEDFDLENANAQAIEKIIEDNELTGRGFQIEEIAWLKKKDKALGRHASLGIWFDTAEGVDYILRKGFLVSQRFIGSIERCELKRKRCFRCQRFGHLVWSYKEKPRCGHCAGQHERERCPLGLNIIKSGPRIEALINDYQSQDLDILLIQELSITAYQTHTTDSQFLIFSVYLSYIPLFTPNKTSAEPALTAIQNTIILNTQDDQKITNIILSEDANELINFFQAHGLHGYLPQGTAIFWPFNDLGKSTTIDQTVTNRPSLLIKCHLYHENYRSDHRATYSKPALDKTVKRLTKTTTAAFTPNLKTQQTEVNYLHRKWQESCTELRRHDGCVPALHISTDERIENKDKAQAFLDAFFPQIDEPQEDLPIRAPLELPWQPITELKVQQSLDIAKGSTTPSKDGLPTLIAKIVVLRKPKKPDYSVPRAYRPISLLNTLDKLLEAVIAGRLDRTTEQALLVLSNAIDQAWYKHKVVTLVAFDLKDAFNKVNRISLDACLRARRIPTTARKWIASFISDRHTSIGFDDFRTEPTPLARRTGSCFAAEKTELIYITRKRSEQLQGQMVINGKTVEPSPTAKLLGVVFDQELR</sequence>
<dbReference type="GO" id="GO:0004527">
    <property type="term" value="F:exonuclease activity"/>
    <property type="evidence" value="ECO:0007669"/>
    <property type="project" value="UniProtKB-KW"/>
</dbReference>
<gene>
    <name evidence="4" type="ORF">PCAMFM013_S022g000054</name>
</gene>
<proteinExistence type="predicted"/>
<evidence type="ECO:0000259" key="3">
    <source>
        <dbReference type="Pfam" id="PF14529"/>
    </source>
</evidence>
<dbReference type="Pfam" id="PF00078">
    <property type="entry name" value="RVT_1"/>
    <property type="match status" value="1"/>
</dbReference>
<dbReference type="PANTHER" id="PTHR33481">
    <property type="entry name" value="REVERSE TRANSCRIPTASE"/>
    <property type="match status" value="1"/>
</dbReference>
<feature type="domain" description="Reverse transcriptase" evidence="2">
    <location>
        <begin position="669"/>
        <end position="771"/>
    </location>
</feature>
<dbReference type="Proteomes" id="UP000053732">
    <property type="component" value="Unassembled WGS sequence"/>
</dbReference>
<dbReference type="GO" id="GO:0004519">
    <property type="term" value="F:endonuclease activity"/>
    <property type="evidence" value="ECO:0007669"/>
    <property type="project" value="UniProtKB-KW"/>
</dbReference>
<protein>
    <submittedName>
        <fullName evidence="4">Endonuclease/exonuclease/phosphatase</fullName>
    </submittedName>
</protein>
<evidence type="ECO:0000313" key="5">
    <source>
        <dbReference type="Proteomes" id="UP000053732"/>
    </source>
</evidence>
<evidence type="ECO:0000259" key="2">
    <source>
        <dbReference type="Pfam" id="PF00078"/>
    </source>
</evidence>
<evidence type="ECO:0000256" key="1">
    <source>
        <dbReference type="SAM" id="MobiDB-lite"/>
    </source>
</evidence>